<sequence>MLVELKFDPTTMPDPPPHVLYTRELIHKGRGYPFWYPEPDPIAPDEVKERGIHPGDVGIINKHGGFDFLFSIFRNANGRVVGNAPESFQPASVSDQRDVQVYPAHGNVLKSEHVSCREVSVDASAQGLPSTVDAGMSFDVSTSDVSAAILCLPDYSVRYEAVNEAFFEDYARQYGVSWYNHVNGTLRRKVQNGFLYLITGCDKTNTWGNAVVSRTDQSFTFSLRCTLANVGGVTVKVANSWIDDAGVENGLFPIPSAHYPYPIGLQNQCVFARGFTISLSEKLFRKTWRAVPHSIKGSSEDRIPSFDSKASPLPPSDGRTGFSTYLSSFIGSKTVPNNSDSDQRRVMAESTDSHGSFAVEVSEFPPGGNWTLNPSMVMNEYLLSKDPSLEIVVTHDKEWMYVMEKYEKDTYLTEEELWCKLKDSLDVKLSSNVSVPPKLPSERMSSGQRLRLKDERQFWAVLIGIDAYSTTPLRGCVSDAREMAKYLIGDLGVPEDHIQYLLGASSPPYSQSDDGYIHSPEDFVQSYPNVDSEGNDSSIPTRDNIIKTLLGLSTDDRIRKGDNIIIYFAGKGSIYLNRDYFPKGTLEWYGSNIALCPVDRTTPHDNGVGVIPDISDREINIILSEIASTKGCHITVILDCCHSSGATRGTSGSLPWYHADPPPSTSEGKSVPDVGSHSSGTTRDLSAERRAAPLPYPSLKDMFDAADKDLQKHGSVYDEKWVPDMKSHVVLAAYQGYQPAKERKGPNGYNGVFTRALIKALKSDALKEHLTYDDLIRHINVLNRSLNVEQKAIAAGKHKNTRLWYQDSSDI</sequence>
<dbReference type="EMBL" id="JAUEPS010000107">
    <property type="protein sequence ID" value="KAK0437597.1"/>
    <property type="molecule type" value="Genomic_DNA"/>
</dbReference>
<dbReference type="InterPro" id="IPR050452">
    <property type="entry name" value="Metacaspase"/>
</dbReference>
<feature type="region of interest" description="Disordered" evidence="2">
    <location>
        <begin position="296"/>
        <end position="315"/>
    </location>
</feature>
<comment type="similarity">
    <text evidence="1">Belongs to the peptidase C14B family.</text>
</comment>
<dbReference type="GO" id="GO:0004197">
    <property type="term" value="F:cysteine-type endopeptidase activity"/>
    <property type="evidence" value="ECO:0007669"/>
    <property type="project" value="InterPro"/>
</dbReference>
<dbReference type="AlphaFoldDB" id="A0AA39MKF4"/>
<evidence type="ECO:0000259" key="3">
    <source>
        <dbReference type="Pfam" id="PF00656"/>
    </source>
</evidence>
<protein>
    <submittedName>
        <fullName evidence="4">Caspase domain-containing protein</fullName>
    </submittedName>
</protein>
<keyword evidence="5" id="KW-1185">Reference proteome</keyword>
<dbReference type="GO" id="GO:0005737">
    <property type="term" value="C:cytoplasm"/>
    <property type="evidence" value="ECO:0007669"/>
    <property type="project" value="TreeGrafter"/>
</dbReference>
<dbReference type="PANTHER" id="PTHR48104:SF30">
    <property type="entry name" value="METACASPASE-1"/>
    <property type="match status" value="1"/>
</dbReference>
<dbReference type="Pfam" id="PF00656">
    <property type="entry name" value="Peptidase_C14"/>
    <property type="match status" value="1"/>
</dbReference>
<evidence type="ECO:0000256" key="2">
    <source>
        <dbReference type="SAM" id="MobiDB-lite"/>
    </source>
</evidence>
<evidence type="ECO:0000313" key="4">
    <source>
        <dbReference type="EMBL" id="KAK0437597.1"/>
    </source>
</evidence>
<reference evidence="4" key="1">
    <citation type="submission" date="2023-06" db="EMBL/GenBank/DDBJ databases">
        <authorList>
            <consortium name="Lawrence Berkeley National Laboratory"/>
            <person name="Ahrendt S."/>
            <person name="Sahu N."/>
            <person name="Indic B."/>
            <person name="Wong-Bajracharya J."/>
            <person name="Merenyi Z."/>
            <person name="Ke H.-M."/>
            <person name="Monk M."/>
            <person name="Kocsube S."/>
            <person name="Drula E."/>
            <person name="Lipzen A."/>
            <person name="Balint B."/>
            <person name="Henrissat B."/>
            <person name="Andreopoulos B."/>
            <person name="Martin F.M."/>
            <person name="Harder C.B."/>
            <person name="Rigling D."/>
            <person name="Ford K.L."/>
            <person name="Foster G.D."/>
            <person name="Pangilinan J."/>
            <person name="Papanicolaou A."/>
            <person name="Barry K."/>
            <person name="LaButti K."/>
            <person name="Viragh M."/>
            <person name="Koriabine M."/>
            <person name="Yan M."/>
            <person name="Riley R."/>
            <person name="Champramary S."/>
            <person name="Plett K.L."/>
            <person name="Tsai I.J."/>
            <person name="Slot J."/>
            <person name="Sipos G."/>
            <person name="Plett J."/>
            <person name="Nagy L.G."/>
            <person name="Grigoriev I.V."/>
        </authorList>
    </citation>
    <scope>NUCLEOTIDE SEQUENCE</scope>
    <source>
        <strain evidence="4">CCBAS 213</strain>
    </source>
</reference>
<name>A0AA39MKF4_ARMTA</name>
<dbReference type="GeneID" id="85358619"/>
<dbReference type="Proteomes" id="UP001175211">
    <property type="component" value="Unassembled WGS sequence"/>
</dbReference>
<feature type="region of interest" description="Disordered" evidence="2">
    <location>
        <begin position="652"/>
        <end position="691"/>
    </location>
</feature>
<accession>A0AA39MKF4</accession>
<dbReference type="RefSeq" id="XP_060322637.1">
    <property type="nucleotide sequence ID" value="XM_060475071.1"/>
</dbReference>
<organism evidence="4 5">
    <name type="scientific">Armillaria tabescens</name>
    <name type="common">Ringless honey mushroom</name>
    <name type="synonym">Agaricus tabescens</name>
    <dbReference type="NCBI Taxonomy" id="1929756"/>
    <lineage>
        <taxon>Eukaryota</taxon>
        <taxon>Fungi</taxon>
        <taxon>Dikarya</taxon>
        <taxon>Basidiomycota</taxon>
        <taxon>Agaricomycotina</taxon>
        <taxon>Agaricomycetes</taxon>
        <taxon>Agaricomycetidae</taxon>
        <taxon>Agaricales</taxon>
        <taxon>Marasmiineae</taxon>
        <taxon>Physalacriaceae</taxon>
        <taxon>Desarmillaria</taxon>
    </lineage>
</organism>
<proteinExistence type="inferred from homology"/>
<dbReference type="PANTHER" id="PTHR48104">
    <property type="entry name" value="METACASPASE-4"/>
    <property type="match status" value="1"/>
</dbReference>
<dbReference type="GO" id="GO:0006508">
    <property type="term" value="P:proteolysis"/>
    <property type="evidence" value="ECO:0007669"/>
    <property type="project" value="InterPro"/>
</dbReference>
<feature type="domain" description="Peptidase C14 caspase" evidence="3">
    <location>
        <begin position="459"/>
        <end position="780"/>
    </location>
</feature>
<evidence type="ECO:0000313" key="5">
    <source>
        <dbReference type="Proteomes" id="UP001175211"/>
    </source>
</evidence>
<dbReference type="InterPro" id="IPR011600">
    <property type="entry name" value="Pept_C14_caspase"/>
</dbReference>
<dbReference type="Gene3D" id="3.40.50.1460">
    <property type="match status" value="1"/>
</dbReference>
<comment type="caution">
    <text evidence="4">The sequence shown here is derived from an EMBL/GenBank/DDBJ whole genome shotgun (WGS) entry which is preliminary data.</text>
</comment>
<evidence type="ECO:0000256" key="1">
    <source>
        <dbReference type="ARBA" id="ARBA00009005"/>
    </source>
</evidence>
<gene>
    <name evidence="4" type="ORF">EV420DRAFT_161558</name>
</gene>